<feature type="region of interest" description="Disordered" evidence="1">
    <location>
        <begin position="1035"/>
        <end position="1133"/>
    </location>
</feature>
<comment type="caution">
    <text evidence="3">The sequence shown here is derived from an EMBL/GenBank/DDBJ whole genome shotgun (WGS) entry which is preliminary data.</text>
</comment>
<evidence type="ECO:0000313" key="3">
    <source>
        <dbReference type="EMBL" id="GEU40704.1"/>
    </source>
</evidence>
<feature type="compositionally biased region" description="Basic and acidic residues" evidence="1">
    <location>
        <begin position="1084"/>
        <end position="1103"/>
    </location>
</feature>
<reference evidence="3" key="1">
    <citation type="journal article" date="2019" name="Sci. Rep.">
        <title>Draft genome of Tanacetum cinerariifolium, the natural source of mosquito coil.</title>
        <authorList>
            <person name="Yamashiro T."/>
            <person name="Shiraishi A."/>
            <person name="Satake H."/>
            <person name="Nakayama K."/>
        </authorList>
    </citation>
    <scope>NUCLEOTIDE SEQUENCE</scope>
</reference>
<feature type="region of interest" description="Disordered" evidence="1">
    <location>
        <begin position="1146"/>
        <end position="1228"/>
    </location>
</feature>
<protein>
    <submittedName>
        <fullName evidence="3">Retrovirus-related Pol polyprotein from transposon TNT 1-94</fullName>
    </submittedName>
</protein>
<feature type="compositionally biased region" description="Basic and acidic residues" evidence="1">
    <location>
        <begin position="1532"/>
        <end position="1555"/>
    </location>
</feature>
<feature type="compositionally biased region" description="Basic residues" evidence="1">
    <location>
        <begin position="1039"/>
        <end position="1049"/>
    </location>
</feature>
<dbReference type="Pfam" id="PF07727">
    <property type="entry name" value="RVT_2"/>
    <property type="match status" value="1"/>
</dbReference>
<feature type="compositionally biased region" description="Acidic residues" evidence="1">
    <location>
        <begin position="1518"/>
        <end position="1531"/>
    </location>
</feature>
<organism evidence="3">
    <name type="scientific">Tanacetum cinerariifolium</name>
    <name type="common">Dalmatian daisy</name>
    <name type="synonym">Chrysanthemum cinerariifolium</name>
    <dbReference type="NCBI Taxonomy" id="118510"/>
    <lineage>
        <taxon>Eukaryota</taxon>
        <taxon>Viridiplantae</taxon>
        <taxon>Streptophyta</taxon>
        <taxon>Embryophyta</taxon>
        <taxon>Tracheophyta</taxon>
        <taxon>Spermatophyta</taxon>
        <taxon>Magnoliopsida</taxon>
        <taxon>eudicotyledons</taxon>
        <taxon>Gunneridae</taxon>
        <taxon>Pentapetalae</taxon>
        <taxon>asterids</taxon>
        <taxon>campanulids</taxon>
        <taxon>Asterales</taxon>
        <taxon>Asteraceae</taxon>
        <taxon>Asteroideae</taxon>
        <taxon>Anthemideae</taxon>
        <taxon>Anthemidinae</taxon>
        <taxon>Tanacetum</taxon>
    </lineage>
</organism>
<evidence type="ECO:0000256" key="1">
    <source>
        <dbReference type="SAM" id="MobiDB-lite"/>
    </source>
</evidence>
<dbReference type="InterPro" id="IPR013103">
    <property type="entry name" value="RVT_2"/>
</dbReference>
<feature type="compositionally biased region" description="Basic residues" evidence="1">
    <location>
        <begin position="1072"/>
        <end position="1082"/>
    </location>
</feature>
<feature type="compositionally biased region" description="Acidic residues" evidence="1">
    <location>
        <begin position="1054"/>
        <end position="1067"/>
    </location>
</feature>
<sequence length="1555" mass="176485">MTTLAEHIVVARAENRPSMLEKSMYDSWASRIQNGHTRPMKYFELTKAQQLQDDCDVQATNIILHGLLPDVYALVNHQEAAKDICDRVKLLMKGTELSNQERKCRLYNVFDKFAYVQGETLYECYQRFSQLINDMHNIRLTMQQVQVNTKFLNALPPEWSKFVTDVKLAKSLYTTNYDQLYAYLSQHERHANETKELNAYDSDCDDSSSTKVVLMENLSRCDREVLSEELQDAIIPDTNPSAPNDLLVLSLVEKIIDHVAHLDKENQTIKMRIQPTLYDGSVIAKEHGVIFMTDDEEALILEEDSRSKMLDKQNDPISIEKKIKISLTDYSKFNKIKEDFGMFKLDIEPISHRLKNNRDTHELYIKKTIENTNTLCGLLERARTHNRSEPLLESACMFTKHVQELLIYVSQTCHNSPKPSEKLVVVTPMNKDKRVRFVEPVTSSSNIPKQIDSLKKDSNKPLLTFTGVKPINSASGSKRNRCPLTRITSTKVVPTKEISTKSVATPTQGILVYSRRPKATRSVGSSSKVKIVESKTSNSKEPKQSWGSIVSDVPSYSLNNCRFRNDHIVKIMGYGDYQIGNVTISRVYYVEGLGHNLFSIVIALEPAFLTGTPSSTIIDQDAPSTSTSKTTPEIPSPVIPLGVEEADHDIEVVKLDELGGVLENKARLVARGYRQEEGIDFEESFAPITRIEAIHIFIAFAAHMNMVIYQMDVKITFLKGILREEVYVSQPDEFVDPENPNHVYKLTKALYGLKQALQSIKKYGMETYEPTDTPMVDKSKLDEDSQGKAVDLTRYHRMISALMYLTQFWYSIKKVQGKNSYEFLLANRKCVVNTNVFGMILDICPRVKGVNFIDVPDDDTILAFLIKLGYKGPLYKHTNMFMDHMHQPWRTLAVIINKCLSRKTESNDKLCKSKIDILWGVFYRENVDYPELIWEDLAYKIDHRKEKTSRSKKNSISPIHQGHHQSLLQQHKSLSNLKFQHYHTIKDDGIICRLKFVRIGKDYQEYGLYIPKTMLTEAIKQLESYQMFIKYSTSQIPPKKSRGKGSQRKKTADDSQETVDVSEESEPEPVKRKTSNKRRSISKTKAEEAEAARQVHATHERIVTESVPKPTKKRKLGKVTFDPPKKLKGVPSLTLEEQEAVDIMQALKESKKRSKRQPRTGGSSEATGIIPGVLDESIVISATLSEGTEQESEYSKEDKLDDEEKDDKEGDANDEDDETESDEDDIYKYKIHVCKDEDKEMINAEVEDSDKGDEEITDAVKVDAKKNSEAKDDVKKTKLPPTSSSLFVSLGFGDQFLKLSFVYSLVSIVKDTTDAEINSLLEVKIQSEVLDTQSPSMLIRVGTLKKVVSDLKKIDLSAEALVALKTQVPSMQIPESCKIQIPTVDLEQGSEKSALEILKIKRKQAEKQHTLKFIIKNSANHRLYHALMKALIEDENAIDKGVADIVQDHKRKHDDDDDDDDDEDPPAGPNHGKKTKRRRTKESESSKKPSITKETPKGKPLSKGSKTGKSASEKEPVEEPIAEVVMDDVGDDVVRDDDQPQDTFEPKIEKTPNPE</sequence>
<feature type="compositionally biased region" description="Acidic residues" evidence="1">
    <location>
        <begin position="1455"/>
        <end position="1465"/>
    </location>
</feature>
<gene>
    <name evidence="3" type="ORF">Tci_012682</name>
</gene>
<proteinExistence type="predicted"/>
<accession>A0A6L2JYI3</accession>
<feature type="region of interest" description="Disordered" evidence="1">
    <location>
        <begin position="1449"/>
        <end position="1555"/>
    </location>
</feature>
<dbReference type="EMBL" id="BKCJ010001340">
    <property type="protein sequence ID" value="GEU40704.1"/>
    <property type="molecule type" value="Genomic_DNA"/>
</dbReference>
<feature type="domain" description="Reverse transcriptase Ty1/copia-type" evidence="2">
    <location>
        <begin position="661"/>
        <end position="757"/>
    </location>
</feature>
<evidence type="ECO:0000259" key="2">
    <source>
        <dbReference type="Pfam" id="PF07727"/>
    </source>
</evidence>
<dbReference type="Pfam" id="PF14223">
    <property type="entry name" value="Retrotran_gag_2"/>
    <property type="match status" value="1"/>
</dbReference>
<feature type="compositionally biased region" description="Basic residues" evidence="1">
    <location>
        <begin position="1471"/>
        <end position="1480"/>
    </location>
</feature>
<name>A0A6L2JYI3_TANCI</name>
<feature type="compositionally biased region" description="Acidic residues" evidence="1">
    <location>
        <begin position="1212"/>
        <end position="1225"/>
    </location>
</feature>